<keyword evidence="3" id="KW-0862">Zinc</keyword>
<accession>A0ABD2QNQ2</accession>
<dbReference type="Gene3D" id="1.20.58.900">
    <property type="match status" value="1"/>
</dbReference>
<protein>
    <submittedName>
        <fullName evidence="8">RUN and FYVE domain-containing protein 1</fullName>
    </submittedName>
</protein>
<feature type="coiled-coil region" evidence="6">
    <location>
        <begin position="230"/>
        <end position="372"/>
    </location>
</feature>
<dbReference type="InterPro" id="IPR037213">
    <property type="entry name" value="Run_dom_sf"/>
</dbReference>
<dbReference type="Proteomes" id="UP001626550">
    <property type="component" value="Unassembled WGS sequence"/>
</dbReference>
<dbReference type="AlphaFoldDB" id="A0ABD2QNQ2"/>
<evidence type="ECO:0000256" key="6">
    <source>
        <dbReference type="SAM" id="Coils"/>
    </source>
</evidence>
<dbReference type="SUPFAM" id="SSF57903">
    <property type="entry name" value="FYVE/PHD zinc finger"/>
    <property type="match status" value="1"/>
</dbReference>
<evidence type="ECO:0000313" key="8">
    <source>
        <dbReference type="EMBL" id="KAL3321164.1"/>
    </source>
</evidence>
<gene>
    <name evidence="8" type="primary">RUFY1</name>
    <name evidence="8" type="ORF">Ciccas_000159</name>
</gene>
<evidence type="ECO:0000256" key="3">
    <source>
        <dbReference type="ARBA" id="ARBA00022833"/>
    </source>
</evidence>
<dbReference type="Pfam" id="PF01363">
    <property type="entry name" value="FYVE"/>
    <property type="match status" value="1"/>
</dbReference>
<dbReference type="Gene3D" id="3.30.40.10">
    <property type="entry name" value="Zinc/RING finger domain, C3HC4 (zinc finger)"/>
    <property type="match status" value="1"/>
</dbReference>
<dbReference type="InterPro" id="IPR006983">
    <property type="entry name" value="MbeD_MobD"/>
</dbReference>
<keyword evidence="9" id="KW-1185">Reference proteome</keyword>
<dbReference type="SMART" id="SM00064">
    <property type="entry name" value="FYVE"/>
    <property type="match status" value="1"/>
</dbReference>
<keyword evidence="4 6" id="KW-0175">Coiled coil</keyword>
<organism evidence="8 9">
    <name type="scientific">Cichlidogyrus casuarinus</name>
    <dbReference type="NCBI Taxonomy" id="1844966"/>
    <lineage>
        <taxon>Eukaryota</taxon>
        <taxon>Metazoa</taxon>
        <taxon>Spiralia</taxon>
        <taxon>Lophotrochozoa</taxon>
        <taxon>Platyhelminthes</taxon>
        <taxon>Monogenea</taxon>
        <taxon>Monopisthocotylea</taxon>
        <taxon>Dactylogyridea</taxon>
        <taxon>Ancyrocephalidae</taxon>
        <taxon>Cichlidogyrus</taxon>
    </lineage>
</organism>
<dbReference type="PANTHER" id="PTHR45956">
    <property type="entry name" value="RUN AND FYVE DOMAIN-CONTAINING PROTEIN 2-LIKE PROTEIN"/>
    <property type="match status" value="1"/>
</dbReference>
<evidence type="ECO:0000259" key="7">
    <source>
        <dbReference type="PROSITE" id="PS50178"/>
    </source>
</evidence>
<dbReference type="Pfam" id="PF02759">
    <property type="entry name" value="RUN"/>
    <property type="match status" value="1"/>
</dbReference>
<dbReference type="SUPFAM" id="SSF140741">
    <property type="entry name" value="RUN domain-like"/>
    <property type="match status" value="1"/>
</dbReference>
<dbReference type="EMBL" id="JBJKFK010000008">
    <property type="protein sequence ID" value="KAL3321164.1"/>
    <property type="molecule type" value="Genomic_DNA"/>
</dbReference>
<sequence>MKNCFQRLFLSLELCLCHNLREVFDVSEPFDVLRSANALLRNSLFANKSDPFPKYTGYWNILKLLDNVCPDSKSLLEECEAITPQPSSDLNKSRHFLHRALSNKSLPEYLLALHQEREKLNLYQQKQINEKNGLPVALQPDLTMDTLPLYYSHGFMVNDEAIVLVERLYDLNNIPLDCIELSDNLPLPVFSIDSEYYLQLLCTRFQTDSQPIGMENSSLKERLVECNSIRTQLELSLVELNEKTLQQEREIKIAKMNQATLQKQLNDARKEIESCKSQLIAADQLQAQQVVNQNEIEALNKLKCKYEQSLEEWRMSFRNLSDVSKAKDARLAKLNQALEGKESAINSLDGQVQDLSSQLIQTKQQLREAKENECLSEKSAIELNRMNRYITEEMAKLEADFRAQLELLEAKHKSREAELVAQSSRGQDRENVDKCIATVMTTDTVKKCFIPQPMSKSEWMADEVGKQCSGCLCAFSISRRRHHCRNCGLLFCLDCCSNRFSYPGLDQPPQRVCSDCYHFLLQQRNCE</sequence>
<evidence type="ECO:0000256" key="1">
    <source>
        <dbReference type="ARBA" id="ARBA00022723"/>
    </source>
</evidence>
<dbReference type="InterPro" id="IPR013083">
    <property type="entry name" value="Znf_RING/FYVE/PHD"/>
</dbReference>
<dbReference type="PANTHER" id="PTHR45956:SF6">
    <property type="entry name" value="RUN DOMAIN-CONTAINING PROTEIN"/>
    <property type="match status" value="1"/>
</dbReference>
<keyword evidence="1" id="KW-0479">Metal-binding</keyword>
<evidence type="ECO:0000256" key="4">
    <source>
        <dbReference type="ARBA" id="ARBA00023054"/>
    </source>
</evidence>
<name>A0ABD2QNQ2_9PLAT</name>
<feature type="domain" description="FYVE-type" evidence="7">
    <location>
        <begin position="462"/>
        <end position="521"/>
    </location>
</feature>
<evidence type="ECO:0000256" key="2">
    <source>
        <dbReference type="ARBA" id="ARBA00022771"/>
    </source>
</evidence>
<dbReference type="PROSITE" id="PS50178">
    <property type="entry name" value="ZF_FYVE"/>
    <property type="match status" value="1"/>
</dbReference>
<proteinExistence type="predicted"/>
<dbReference type="InterPro" id="IPR017455">
    <property type="entry name" value="Znf_FYVE-rel"/>
</dbReference>
<keyword evidence="2 5" id="KW-0863">Zinc-finger</keyword>
<dbReference type="Pfam" id="PF04899">
    <property type="entry name" value="MbeD_MobD"/>
    <property type="match status" value="1"/>
</dbReference>
<dbReference type="InterPro" id="IPR004012">
    <property type="entry name" value="Run_dom"/>
</dbReference>
<dbReference type="InterPro" id="IPR000306">
    <property type="entry name" value="Znf_FYVE"/>
</dbReference>
<dbReference type="InterPro" id="IPR011011">
    <property type="entry name" value="Znf_FYVE_PHD"/>
</dbReference>
<dbReference type="InterPro" id="IPR047335">
    <property type="entry name" value="RUFY1-3"/>
</dbReference>
<comment type="caution">
    <text evidence="8">The sequence shown here is derived from an EMBL/GenBank/DDBJ whole genome shotgun (WGS) entry which is preliminary data.</text>
</comment>
<evidence type="ECO:0000256" key="5">
    <source>
        <dbReference type="PROSITE-ProRule" id="PRU00091"/>
    </source>
</evidence>
<dbReference type="GO" id="GO:0008270">
    <property type="term" value="F:zinc ion binding"/>
    <property type="evidence" value="ECO:0007669"/>
    <property type="project" value="UniProtKB-KW"/>
</dbReference>
<evidence type="ECO:0000313" key="9">
    <source>
        <dbReference type="Proteomes" id="UP001626550"/>
    </source>
</evidence>
<reference evidence="8 9" key="1">
    <citation type="submission" date="2024-11" db="EMBL/GenBank/DDBJ databases">
        <title>Adaptive evolution of stress response genes in parasites aligns with host niche diversity.</title>
        <authorList>
            <person name="Hahn C."/>
            <person name="Resl P."/>
        </authorList>
    </citation>
    <scope>NUCLEOTIDE SEQUENCE [LARGE SCALE GENOMIC DNA]</scope>
    <source>
        <strain evidence="8">EGGRZ-B1_66</strain>
        <tissue evidence="8">Body</tissue>
    </source>
</reference>